<protein>
    <submittedName>
        <fullName evidence="1">DOMON-like domain-containing protein</fullName>
    </submittedName>
</protein>
<name>A0A928Z1F2_9CYAN</name>
<evidence type="ECO:0000313" key="2">
    <source>
        <dbReference type="Proteomes" id="UP000625316"/>
    </source>
</evidence>
<comment type="caution">
    <text evidence="1">The sequence shown here is derived from an EMBL/GenBank/DDBJ whole genome shotgun (WGS) entry which is preliminary data.</text>
</comment>
<dbReference type="RefSeq" id="WP_264323266.1">
    <property type="nucleotide sequence ID" value="NZ_JADEXQ010000003.1"/>
</dbReference>
<evidence type="ECO:0000313" key="1">
    <source>
        <dbReference type="EMBL" id="MBE9028444.1"/>
    </source>
</evidence>
<gene>
    <name evidence="1" type="ORF">IQ266_01575</name>
</gene>
<sequence>MTAQSYQLQPFPDATGLPAIQISGTVARSANNQLTIDYKLEGAVNQIQLPSPNPEPLRRWELWETTCFELFIGCPETLNYWEFNFSPNGNWNAFALENYRKGIREESQIEQVNTIARNDSAGFQLETTIPLEPIVPADQSIELSITAVIETQEKNISFWATKHCSPEADFHQRNSFTIQL</sequence>
<dbReference type="EMBL" id="JADEXQ010000003">
    <property type="protein sequence ID" value="MBE9028444.1"/>
    <property type="molecule type" value="Genomic_DNA"/>
</dbReference>
<dbReference type="CDD" id="cd09627">
    <property type="entry name" value="DOMON_murB_like"/>
    <property type="match status" value="1"/>
</dbReference>
<dbReference type="AlphaFoldDB" id="A0A928Z1F2"/>
<dbReference type="Proteomes" id="UP000625316">
    <property type="component" value="Unassembled WGS sequence"/>
</dbReference>
<accession>A0A928Z1F2</accession>
<organism evidence="1 2">
    <name type="scientific">Romeriopsis navalis LEGE 11480</name>
    <dbReference type="NCBI Taxonomy" id="2777977"/>
    <lineage>
        <taxon>Bacteria</taxon>
        <taxon>Bacillati</taxon>
        <taxon>Cyanobacteriota</taxon>
        <taxon>Cyanophyceae</taxon>
        <taxon>Leptolyngbyales</taxon>
        <taxon>Leptolyngbyaceae</taxon>
        <taxon>Romeriopsis</taxon>
        <taxon>Romeriopsis navalis</taxon>
    </lineage>
</organism>
<proteinExistence type="predicted"/>
<reference evidence="1" key="1">
    <citation type="submission" date="2020-10" db="EMBL/GenBank/DDBJ databases">
        <authorList>
            <person name="Castelo-Branco R."/>
            <person name="Eusebio N."/>
            <person name="Adriana R."/>
            <person name="Vieira A."/>
            <person name="Brugerolle De Fraissinette N."/>
            <person name="Rezende De Castro R."/>
            <person name="Schneider M.P."/>
            <person name="Vasconcelos V."/>
            <person name="Leao P.N."/>
        </authorList>
    </citation>
    <scope>NUCLEOTIDE SEQUENCE</scope>
    <source>
        <strain evidence="1">LEGE 11480</strain>
    </source>
</reference>
<dbReference type="Gene3D" id="2.60.40.1190">
    <property type="match status" value="1"/>
</dbReference>
<keyword evidence="2" id="KW-1185">Reference proteome</keyword>